<gene>
    <name evidence="2" type="ORF">HYH03_017294</name>
</gene>
<dbReference type="OrthoDB" id="556976at2759"/>
<dbReference type="AlphaFoldDB" id="A0A835XIA2"/>
<name>A0A835XIA2_9CHLO</name>
<organism evidence="2 3">
    <name type="scientific">Edaphochlamys debaryana</name>
    <dbReference type="NCBI Taxonomy" id="47281"/>
    <lineage>
        <taxon>Eukaryota</taxon>
        <taxon>Viridiplantae</taxon>
        <taxon>Chlorophyta</taxon>
        <taxon>core chlorophytes</taxon>
        <taxon>Chlorophyceae</taxon>
        <taxon>CS clade</taxon>
        <taxon>Chlamydomonadales</taxon>
        <taxon>Chlamydomonadales incertae sedis</taxon>
        <taxon>Edaphochlamys</taxon>
    </lineage>
</organism>
<dbReference type="Pfam" id="PF03121">
    <property type="entry name" value="Herpes_UL52"/>
    <property type="match status" value="1"/>
</dbReference>
<dbReference type="Proteomes" id="UP000612055">
    <property type="component" value="Unassembled WGS sequence"/>
</dbReference>
<sequence>MKQWLMREGMWLPANYTGPLRATHVFLDGGKAHVPHQRVPEFLAEYASRIEARAPPHDLLCVVERLAACEATGGRFKMFMDVDLKASDVPTPPADADLHHLARCILSCAPLSLRRGAVIVCKSTSATSATTKTGLHLVWQDVHVTASEAQALVGITTSNLAHDVTASMMAVDWGAALDGSVYRNSGLRMTFSSKGPRAPTPSMYLPWMVVTFSVSDMSEVDPDVEIINDPWSDVLTWVRRCSIIPDEVKASAVDAGPAEPARSHESDTRIIDGVDAALQGVLSGTPYEGVRYRVGARKENTMFIMLDSKFCHNVNREHKSNNVYLIVTKRNVQQACFCWCADTGCAEARHVVAGEGNALSAAIFGSSSMPTRARARSTNVAAVVMPSTTSHAIECLAARIKRQRLSN</sequence>
<comment type="caution">
    <text evidence="2">The sequence shown here is derived from an EMBL/GenBank/DDBJ whole genome shotgun (WGS) entry which is preliminary data.</text>
</comment>
<keyword evidence="3" id="KW-1185">Reference proteome</keyword>
<evidence type="ECO:0000313" key="3">
    <source>
        <dbReference type="Proteomes" id="UP000612055"/>
    </source>
</evidence>
<evidence type="ECO:0000259" key="1">
    <source>
        <dbReference type="Pfam" id="PF23162"/>
    </source>
</evidence>
<reference evidence="2" key="1">
    <citation type="journal article" date="2020" name="bioRxiv">
        <title>Comparative genomics of Chlamydomonas.</title>
        <authorList>
            <person name="Craig R.J."/>
            <person name="Hasan A.R."/>
            <person name="Ness R.W."/>
            <person name="Keightley P.D."/>
        </authorList>
    </citation>
    <scope>NUCLEOTIDE SEQUENCE</scope>
    <source>
        <strain evidence="2">CCAP 11/70</strain>
    </source>
</reference>
<evidence type="ECO:0000313" key="2">
    <source>
        <dbReference type="EMBL" id="KAG2483900.1"/>
    </source>
</evidence>
<dbReference type="InterPro" id="IPR056443">
    <property type="entry name" value="AEP_C962R"/>
</dbReference>
<feature type="domain" description="C962R-like N-terminal AEP" evidence="1">
    <location>
        <begin position="23"/>
        <end position="197"/>
    </location>
</feature>
<accession>A0A835XIA2</accession>
<protein>
    <recommendedName>
        <fullName evidence="1">C962R-like N-terminal AEP domain-containing protein</fullName>
    </recommendedName>
</protein>
<dbReference type="Pfam" id="PF23162">
    <property type="entry name" value="AEP_C962R"/>
    <property type="match status" value="1"/>
</dbReference>
<proteinExistence type="predicted"/>
<dbReference type="EMBL" id="JAEHOE010000163">
    <property type="protein sequence ID" value="KAG2483900.1"/>
    <property type="molecule type" value="Genomic_DNA"/>
</dbReference>